<dbReference type="Pfam" id="PF00205">
    <property type="entry name" value="TPP_enzyme_M"/>
    <property type="match status" value="1"/>
</dbReference>
<feature type="domain" description="Thiamine pyrophosphate enzyme N-terminal TPP-binding" evidence="6">
    <location>
        <begin position="5"/>
        <end position="119"/>
    </location>
</feature>
<dbReference type="SUPFAM" id="SSF52518">
    <property type="entry name" value="Thiamin diphosphate-binding fold (THDP-binding)"/>
    <property type="match status" value="2"/>
</dbReference>
<evidence type="ECO:0000259" key="4">
    <source>
        <dbReference type="Pfam" id="PF00205"/>
    </source>
</evidence>
<dbReference type="RefSeq" id="WP_052154028.1">
    <property type="nucleotide sequence ID" value="NZ_JACEIP010000009.1"/>
</dbReference>
<feature type="domain" description="Thiamine pyrophosphate enzyme central" evidence="4">
    <location>
        <begin position="190"/>
        <end position="314"/>
    </location>
</feature>
<dbReference type="InterPro" id="IPR012001">
    <property type="entry name" value="Thiamin_PyroP_enz_TPP-bd_dom"/>
</dbReference>
<dbReference type="InterPro" id="IPR029061">
    <property type="entry name" value="THDP-binding"/>
</dbReference>
<dbReference type="InterPro" id="IPR029035">
    <property type="entry name" value="DHS-like_NAD/FAD-binding_dom"/>
</dbReference>
<dbReference type="Pfam" id="PF02776">
    <property type="entry name" value="TPP_enzyme_N"/>
    <property type="match status" value="1"/>
</dbReference>
<dbReference type="GO" id="GO:0000287">
    <property type="term" value="F:magnesium ion binding"/>
    <property type="evidence" value="ECO:0007669"/>
    <property type="project" value="InterPro"/>
</dbReference>
<comment type="caution">
    <text evidence="7">The sequence shown here is derived from an EMBL/GenBank/DDBJ whole genome shotgun (WGS) entry which is preliminary data.</text>
</comment>
<evidence type="ECO:0000313" key="7">
    <source>
        <dbReference type="EMBL" id="MBA4542788.1"/>
    </source>
</evidence>
<dbReference type="InterPro" id="IPR012000">
    <property type="entry name" value="Thiamin_PyroP_enz_cen_dom"/>
</dbReference>
<dbReference type="Proteomes" id="UP000530514">
    <property type="component" value="Unassembled WGS sequence"/>
</dbReference>
<dbReference type="SUPFAM" id="SSF52467">
    <property type="entry name" value="DHS-like NAD/FAD-binding domain"/>
    <property type="match status" value="1"/>
</dbReference>
<evidence type="ECO:0000259" key="6">
    <source>
        <dbReference type="Pfam" id="PF02776"/>
    </source>
</evidence>
<name>A0A7W2AIE6_9BACL</name>
<comment type="similarity">
    <text evidence="1 3">Belongs to the TPP enzyme family.</text>
</comment>
<dbReference type="InterPro" id="IPR047211">
    <property type="entry name" value="POXB-like"/>
</dbReference>
<evidence type="ECO:0000313" key="8">
    <source>
        <dbReference type="Proteomes" id="UP000530514"/>
    </source>
</evidence>
<dbReference type="GO" id="GO:0030976">
    <property type="term" value="F:thiamine pyrophosphate binding"/>
    <property type="evidence" value="ECO:0007669"/>
    <property type="project" value="InterPro"/>
</dbReference>
<evidence type="ECO:0000259" key="5">
    <source>
        <dbReference type="Pfam" id="PF02775"/>
    </source>
</evidence>
<dbReference type="OrthoDB" id="4494979at2"/>
<sequence length="533" mass="57360">MGIHVAGHLLKQLDIWGCQRIYGVIGDANLDLLGELAKQSGVNYIACRTEMGAALMASAEAKLTGRPGVVLATSGPGIVSLLNGLADAAADGVPVLAITGQVERSKLGTGSKQEIDQQRLIEPIALFSALVADGKGFSTQLNLAFKAAVNRGGVAHLSIPKEMWREATDEIFYPNPPLMPPLQPQPEVMAELLSRLGQSTRPVFLVGRGIAGAEEKVIRLAETVQAAIIATMPAKSLIPNDHPLFAGGLGQAGSQSATDLLQMADLCVILGATWWPQAFVPQKIPVIQVDRIPENIGRTRPCVTSVVGDVSYVVEVCLQEMPQKDQAEWMELIQKRKQSWQKRIEEETSPSAGMLTPARLMSALGTLVDPRAVIVLDVGDHTLWFERTFPLKQQEILISGKWRTLGFALPAAIAAALNHPGRQVIAIVGDGGFPVTMAELATAAARRLPIKLVLLNNGCYAMEKNRMKSAGLHTLGADLDNPDFVRLAESFGFSGYRIQKEQDLPLLKEMIAIDQPALAEVICADGMLPHTRI</sequence>
<dbReference type="PANTHER" id="PTHR42981:SF2">
    <property type="entry name" value="PYRUVATE DEHYDROGENASE [UBIQUINONE]"/>
    <property type="match status" value="1"/>
</dbReference>
<feature type="domain" description="Thiamine pyrophosphate enzyme TPP-binding" evidence="5">
    <location>
        <begin position="377"/>
        <end position="521"/>
    </location>
</feature>
<dbReference type="PROSITE" id="PS00187">
    <property type="entry name" value="TPP_ENZYMES"/>
    <property type="match status" value="1"/>
</dbReference>
<dbReference type="Pfam" id="PF02775">
    <property type="entry name" value="TPP_enzyme_C"/>
    <property type="match status" value="1"/>
</dbReference>
<keyword evidence="8" id="KW-1185">Reference proteome</keyword>
<accession>A0A7W2AIE6</accession>
<dbReference type="Gene3D" id="3.40.50.1220">
    <property type="entry name" value="TPP-binding domain"/>
    <property type="match status" value="1"/>
</dbReference>
<dbReference type="EMBL" id="JACEIP010000009">
    <property type="protein sequence ID" value="MBA4542788.1"/>
    <property type="molecule type" value="Genomic_DNA"/>
</dbReference>
<evidence type="ECO:0000256" key="1">
    <source>
        <dbReference type="ARBA" id="ARBA00007812"/>
    </source>
</evidence>
<keyword evidence="2 3" id="KW-0786">Thiamine pyrophosphate</keyword>
<dbReference type="PANTHER" id="PTHR42981">
    <property type="entry name" value="PYRUVATE DEHYDROGENASE [UBIQUINONE]"/>
    <property type="match status" value="1"/>
</dbReference>
<reference evidence="7 8" key="1">
    <citation type="submission" date="2020-07" db="EMBL/GenBank/DDBJ databases">
        <authorList>
            <person name="Feng H."/>
        </authorList>
    </citation>
    <scope>NUCLEOTIDE SEQUENCE [LARGE SCALE GENOMIC DNA]</scope>
    <source>
        <strain evidence="8">s-11</strain>
    </source>
</reference>
<evidence type="ECO:0000256" key="2">
    <source>
        <dbReference type="ARBA" id="ARBA00023052"/>
    </source>
</evidence>
<dbReference type="Gene3D" id="3.40.50.970">
    <property type="match status" value="2"/>
</dbReference>
<evidence type="ECO:0000256" key="3">
    <source>
        <dbReference type="RuleBase" id="RU362132"/>
    </source>
</evidence>
<dbReference type="InterPro" id="IPR011766">
    <property type="entry name" value="TPP_enzyme_TPP-bd"/>
</dbReference>
<gene>
    <name evidence="7" type="ORF">H1164_07720</name>
</gene>
<dbReference type="InterPro" id="IPR000399">
    <property type="entry name" value="TPP-bd_CS"/>
</dbReference>
<proteinExistence type="inferred from homology"/>
<dbReference type="GO" id="GO:0003824">
    <property type="term" value="F:catalytic activity"/>
    <property type="evidence" value="ECO:0007669"/>
    <property type="project" value="InterPro"/>
</dbReference>
<protein>
    <submittedName>
        <fullName evidence="7">Thiamine pyrophosphate-binding protein</fullName>
    </submittedName>
</protein>
<dbReference type="AlphaFoldDB" id="A0A7W2AIE6"/>
<organism evidence="7 8">
    <name type="scientific">Thermoactinomyces daqus</name>
    <dbReference type="NCBI Taxonomy" id="1329516"/>
    <lineage>
        <taxon>Bacteria</taxon>
        <taxon>Bacillati</taxon>
        <taxon>Bacillota</taxon>
        <taxon>Bacilli</taxon>
        <taxon>Bacillales</taxon>
        <taxon>Thermoactinomycetaceae</taxon>
        <taxon>Thermoactinomyces</taxon>
    </lineage>
</organism>